<feature type="domain" description="SbsA Ig-like" evidence="2">
    <location>
        <begin position="33"/>
        <end position="135"/>
    </location>
</feature>
<dbReference type="Proteomes" id="UP000176050">
    <property type="component" value="Chromosome"/>
</dbReference>
<dbReference type="KEGG" id="lul:LPB138_12180"/>
<sequence>MKLRLLYSLFLLTFLLLLNSCARRGRPTGGEKDVTAPIMITAEPHHESVKFNSEKIRLNFNEYIKLKDLNKQLVISPPMENQPTITPVGTASKFINIKILDTLKENTTYTFNFGNSVEDNNESNPLERFKYVFSTGDYIDSLKVYGTVADAYNQKADENISIMLYEVTEDYTDSIIFKERPNYVANTLDSIGYELTNLKEGKYLIVALNDYANNYTYDPKQDKIGFHSDFITLPNDSIVDITLFKEELPFKLMRASEVNKGHIYFGYEGDPRDLKIDLISDKPKDFKSTLVFESDKDSVSYWFTPFEADSLQFQVTHNELKQDVVVKLRSKEIDSLIVDRSIRGNLNLQDTIAIVTNIPIQNVDKSKITILDKDSVEVKFTTYLDTSKKNLKLNFDKKYDHQYKFNLLPNAIEDIFGNVNDTLNFGTTTKHPDDYGVINISLQNIESYPIILELLDKDYKVVRTAYSTNEVSFKFENLDPQNYIARVIYDSNKNRKWDSGDFLSRKKPEKIIYYNVVMELRVNWELNESFNLK</sequence>
<protein>
    <recommendedName>
        <fullName evidence="2">SbsA Ig-like domain-containing protein</fullName>
    </recommendedName>
</protein>
<organism evidence="3 4">
    <name type="scientific">Urechidicola croceus</name>
    <dbReference type="NCBI Taxonomy" id="1850246"/>
    <lineage>
        <taxon>Bacteria</taxon>
        <taxon>Pseudomonadati</taxon>
        <taxon>Bacteroidota</taxon>
        <taxon>Flavobacteriia</taxon>
        <taxon>Flavobacteriales</taxon>
        <taxon>Flavobacteriaceae</taxon>
        <taxon>Urechidicola</taxon>
    </lineage>
</organism>
<accession>A0A1D8P9W2</accession>
<keyword evidence="4" id="KW-1185">Reference proteome</keyword>
<dbReference type="RefSeq" id="WP_070237549.1">
    <property type="nucleotide sequence ID" value="NZ_CP017478.1"/>
</dbReference>
<keyword evidence="1" id="KW-0732">Signal</keyword>
<dbReference type="Pfam" id="PF13205">
    <property type="entry name" value="Big_5"/>
    <property type="match status" value="1"/>
</dbReference>
<evidence type="ECO:0000256" key="1">
    <source>
        <dbReference type="ARBA" id="ARBA00022729"/>
    </source>
</evidence>
<dbReference type="InterPro" id="IPR032812">
    <property type="entry name" value="SbsA_Ig"/>
</dbReference>
<evidence type="ECO:0000259" key="2">
    <source>
        <dbReference type="Pfam" id="PF13205"/>
    </source>
</evidence>
<reference evidence="3 4" key="1">
    <citation type="submission" date="2016-10" db="EMBL/GenBank/DDBJ databases">
        <title>Lutibacter sp. LPB0138, isolated from marine gastropod.</title>
        <authorList>
            <person name="Kim E."/>
            <person name="Yi H."/>
        </authorList>
    </citation>
    <scope>NUCLEOTIDE SEQUENCE [LARGE SCALE GENOMIC DNA]</scope>
    <source>
        <strain evidence="3 4">LPB0138</strain>
    </source>
</reference>
<dbReference type="EMBL" id="CP017478">
    <property type="protein sequence ID" value="AOW21389.1"/>
    <property type="molecule type" value="Genomic_DNA"/>
</dbReference>
<proteinExistence type="predicted"/>
<dbReference type="OrthoDB" id="9809989at2"/>
<evidence type="ECO:0000313" key="4">
    <source>
        <dbReference type="Proteomes" id="UP000176050"/>
    </source>
</evidence>
<gene>
    <name evidence="3" type="ORF">LPB138_12180</name>
</gene>
<evidence type="ECO:0000313" key="3">
    <source>
        <dbReference type="EMBL" id="AOW21389.1"/>
    </source>
</evidence>
<name>A0A1D8P9W2_9FLAO</name>
<dbReference type="AlphaFoldDB" id="A0A1D8P9W2"/>
<dbReference type="STRING" id="1850246.LPB138_12180"/>